<dbReference type="AlphaFoldDB" id="A0A2C9U957"/>
<dbReference type="GO" id="GO:0007166">
    <property type="term" value="P:cell surface receptor signaling pathway"/>
    <property type="evidence" value="ECO:0007669"/>
    <property type="project" value="InterPro"/>
</dbReference>
<dbReference type="Pfam" id="PF25055">
    <property type="entry name" value="DUF7792"/>
    <property type="match status" value="1"/>
</dbReference>
<dbReference type="PANTHER" id="PTHR46168:SF9">
    <property type="entry name" value="ARMADILLO REPEAT ONLY 2"/>
    <property type="match status" value="1"/>
</dbReference>
<evidence type="ECO:0000313" key="3">
    <source>
        <dbReference type="EMBL" id="OAY26514.1"/>
    </source>
</evidence>
<feature type="domain" description="DUF7792" evidence="2">
    <location>
        <begin position="5"/>
        <end position="121"/>
    </location>
</feature>
<dbReference type="EMBL" id="CM004402">
    <property type="protein sequence ID" value="OAY26514.1"/>
    <property type="molecule type" value="Genomic_DNA"/>
</dbReference>
<dbReference type="Gene3D" id="1.25.10.10">
    <property type="entry name" value="Leucine-rich Repeat Variant"/>
    <property type="match status" value="3"/>
</dbReference>
<dbReference type="InterPro" id="IPR011989">
    <property type="entry name" value="ARM-like"/>
</dbReference>
<dbReference type="Gene3D" id="1.20.930.20">
    <property type="entry name" value="Adaptor protein Cbl, N-terminal domain"/>
    <property type="match status" value="1"/>
</dbReference>
<sequence>MDTMKQILAKAIRLADQVIKSAKDVACFKDECYNIKSYAQKLAALLRDMCARTRSEFYERPVHRVINETERVLDNALSVVLKCCNNSFIKRVLVIIPAAEFRKVSSQLESCVGDVSWLVGILFMAGENLMLPPIAANDPILAWIWGYISMLYHCSPDDRHNAVNELLSLSRDSYRNNKLIVHEGGVVPLLKLLKEGRIEDQVIAAKTIGTLGCDSETTQLIIDAGVSLVFAKILKEGAMEVQAEVAWAISQLVAKYPQCGDIFAQHNIIRLLVEHLAFETDHVQNVVVINKATSVLALVMAKTRLDMRKAIDECNDDKPYRIPCPHQPNSSLAVTSFKGGDLEDPNVKSRIKGMVARALHQLAKSDSSICCSIAESRAMTSFVVLLEEGTEDVQHSSAMALMEITAVAEEDTVLRRSAFRPSSPACKAVVDQLVKVVERQSTHLLIPCVKAIGNLARTFRVTETRIIAPLVELLYRNEAKFSEDPPRSKFIGNTRLRGSFTRLIRRLGETEAEICREALMALRKFACHNHLQIEHSQAIVDVGGVAPIIQLVDSGDEMVQIPALILLCNIALHVPNGEGLVRAYNLIEWASKQGDLTQNEMLQTLIPEAKGRLEIYHTCD</sequence>
<dbReference type="InterPro" id="IPR036537">
    <property type="entry name" value="Adaptor_Cbl_N_dom_sf"/>
</dbReference>
<dbReference type="InterPro" id="IPR016024">
    <property type="entry name" value="ARM-type_fold"/>
</dbReference>
<dbReference type="OrthoDB" id="7537227at2759"/>
<evidence type="ECO:0000259" key="2">
    <source>
        <dbReference type="Pfam" id="PF25055"/>
    </source>
</evidence>
<organism evidence="3">
    <name type="scientific">Manihot esculenta</name>
    <name type="common">Cassava</name>
    <name type="synonym">Jatropha manihot</name>
    <dbReference type="NCBI Taxonomy" id="3983"/>
    <lineage>
        <taxon>Eukaryota</taxon>
        <taxon>Viridiplantae</taxon>
        <taxon>Streptophyta</taxon>
        <taxon>Embryophyta</taxon>
        <taxon>Tracheophyta</taxon>
        <taxon>Spermatophyta</taxon>
        <taxon>Magnoliopsida</taxon>
        <taxon>eudicotyledons</taxon>
        <taxon>Gunneridae</taxon>
        <taxon>Pentapetalae</taxon>
        <taxon>rosids</taxon>
        <taxon>fabids</taxon>
        <taxon>Malpighiales</taxon>
        <taxon>Euphorbiaceae</taxon>
        <taxon>Crotonoideae</taxon>
        <taxon>Manihoteae</taxon>
        <taxon>Manihot</taxon>
    </lineage>
</organism>
<dbReference type="InterPro" id="IPR056694">
    <property type="entry name" value="DUF7792"/>
</dbReference>
<dbReference type="Pfam" id="PF00514">
    <property type="entry name" value="Arm"/>
    <property type="match status" value="1"/>
</dbReference>
<keyword evidence="1" id="KW-0677">Repeat</keyword>
<proteinExistence type="predicted"/>
<dbReference type="PANTHER" id="PTHR46168">
    <property type="entry name" value="ARMADILLO REPEAT ONLY 4"/>
    <property type="match status" value="1"/>
</dbReference>
<dbReference type="Gramene" id="Manes.03G098864.1.v8.1">
    <property type="protein sequence ID" value="Manes.03G098864.1.v8.1.CDS.1"/>
    <property type="gene ID" value="Manes.03G098864.v8.1"/>
</dbReference>
<accession>A0A2C9U957</accession>
<reference evidence="3" key="1">
    <citation type="submission" date="2016-02" db="EMBL/GenBank/DDBJ databases">
        <title>WGS assembly of Manihot esculenta.</title>
        <authorList>
            <person name="Bredeson J.V."/>
            <person name="Prochnik S.E."/>
            <person name="Lyons J.B."/>
            <person name="Schmutz J."/>
            <person name="Grimwood J."/>
            <person name="Vrebalov J."/>
            <person name="Bart R.S."/>
            <person name="Amuge T."/>
            <person name="Ferguson M.E."/>
            <person name="Green R."/>
            <person name="Putnam N."/>
            <person name="Stites J."/>
            <person name="Rounsley S."/>
            <person name="Rokhsar D.S."/>
        </authorList>
    </citation>
    <scope>NUCLEOTIDE SEQUENCE [LARGE SCALE GENOMIC DNA]</scope>
    <source>
        <tissue evidence="3">Leaf</tissue>
    </source>
</reference>
<dbReference type="InterPro" id="IPR000225">
    <property type="entry name" value="Armadillo"/>
</dbReference>
<dbReference type="STRING" id="3983.A0A2C9U957"/>
<evidence type="ECO:0000256" key="1">
    <source>
        <dbReference type="ARBA" id="ARBA00022737"/>
    </source>
</evidence>
<protein>
    <recommendedName>
        <fullName evidence="2">DUF7792 domain-containing protein</fullName>
    </recommendedName>
</protein>
<dbReference type="SMART" id="SM00185">
    <property type="entry name" value="ARM"/>
    <property type="match status" value="5"/>
</dbReference>
<name>A0A2C9U957_MANES</name>
<dbReference type="SUPFAM" id="SSF48371">
    <property type="entry name" value="ARM repeat"/>
    <property type="match status" value="1"/>
</dbReference>
<gene>
    <name evidence="3" type="ORF">MANES_16G053500</name>
</gene>